<evidence type="ECO:0000313" key="2">
    <source>
        <dbReference type="Proteomes" id="UP000824633"/>
    </source>
</evidence>
<gene>
    <name evidence="1" type="ORF">psyc5s11_32720</name>
</gene>
<protein>
    <submittedName>
        <fullName evidence="1">Uncharacterized protein</fullName>
    </submittedName>
</protein>
<proteinExistence type="predicted"/>
<reference evidence="2" key="1">
    <citation type="submission" date="2021-07" db="EMBL/GenBank/DDBJ databases">
        <title>Complete genome sequencing of a Clostridium isolate.</title>
        <authorList>
            <person name="Ueki A."/>
            <person name="Tonouchi A."/>
        </authorList>
    </citation>
    <scope>NUCLEOTIDE SEQUENCE [LARGE SCALE GENOMIC DNA]</scope>
    <source>
        <strain evidence="2">C5S11</strain>
    </source>
</reference>
<sequence length="59" mass="6711">METISKYKGLVDYIKSNIDKIDTKLLIHVSSPSTVKLYGPLNADRERQAKVNGKKDYLN</sequence>
<accession>A0ABN6IYJ4</accession>
<evidence type="ECO:0000313" key="1">
    <source>
        <dbReference type="EMBL" id="BCZ47205.1"/>
    </source>
</evidence>
<dbReference type="Proteomes" id="UP000824633">
    <property type="component" value="Chromosome"/>
</dbReference>
<organism evidence="1 2">
    <name type="scientific">Clostridium gelidum</name>
    <dbReference type="NCBI Taxonomy" id="704125"/>
    <lineage>
        <taxon>Bacteria</taxon>
        <taxon>Bacillati</taxon>
        <taxon>Bacillota</taxon>
        <taxon>Clostridia</taxon>
        <taxon>Eubacteriales</taxon>
        <taxon>Clostridiaceae</taxon>
        <taxon>Clostridium</taxon>
    </lineage>
</organism>
<dbReference type="EMBL" id="AP024849">
    <property type="protein sequence ID" value="BCZ47205.1"/>
    <property type="molecule type" value="Genomic_DNA"/>
</dbReference>
<keyword evidence="2" id="KW-1185">Reference proteome</keyword>
<name>A0ABN6IYJ4_9CLOT</name>
<dbReference type="RefSeq" id="WP_224033577.1">
    <property type="nucleotide sequence ID" value="NZ_AP024849.1"/>
</dbReference>